<dbReference type="AlphaFoldDB" id="A0A412Y721"/>
<evidence type="ECO:0000256" key="1">
    <source>
        <dbReference type="SAM" id="SignalP"/>
    </source>
</evidence>
<feature type="domain" description="DUF3868" evidence="2">
    <location>
        <begin position="17"/>
        <end position="98"/>
    </location>
</feature>
<proteinExistence type="predicted"/>
<feature type="signal peptide" evidence="1">
    <location>
        <begin position="1"/>
        <end position="23"/>
    </location>
</feature>
<reference evidence="3 4" key="1">
    <citation type="submission" date="2018-08" db="EMBL/GenBank/DDBJ databases">
        <title>A genome reference for cultivated species of the human gut microbiota.</title>
        <authorList>
            <person name="Zou Y."/>
            <person name="Xue W."/>
            <person name="Luo G."/>
        </authorList>
    </citation>
    <scope>NUCLEOTIDE SEQUENCE [LARGE SCALE GENOMIC DNA]</scope>
    <source>
        <strain evidence="3 4">AF14-26</strain>
    </source>
</reference>
<organism evidence="3 4">
    <name type="scientific">Bacteroides fragilis</name>
    <dbReference type="NCBI Taxonomy" id="817"/>
    <lineage>
        <taxon>Bacteria</taxon>
        <taxon>Pseudomonadati</taxon>
        <taxon>Bacteroidota</taxon>
        <taxon>Bacteroidia</taxon>
        <taxon>Bacteroidales</taxon>
        <taxon>Bacteroidaceae</taxon>
        <taxon>Bacteroides</taxon>
    </lineage>
</organism>
<feature type="chain" id="PRO_5019098447" evidence="1">
    <location>
        <begin position="24"/>
        <end position="473"/>
    </location>
</feature>
<gene>
    <name evidence="3" type="ORF">DWW08_12590</name>
</gene>
<dbReference type="InterPro" id="IPR036737">
    <property type="entry name" value="OmpA-like_sf"/>
</dbReference>
<evidence type="ECO:0000313" key="4">
    <source>
        <dbReference type="Proteomes" id="UP000286270"/>
    </source>
</evidence>
<dbReference type="Gene3D" id="1.25.40.10">
    <property type="entry name" value="Tetratricopeptide repeat domain"/>
    <property type="match status" value="1"/>
</dbReference>
<evidence type="ECO:0000259" key="2">
    <source>
        <dbReference type="Pfam" id="PF12984"/>
    </source>
</evidence>
<protein>
    <submittedName>
        <fullName evidence="3">DUF3868 domain-containing protein</fullName>
    </submittedName>
</protein>
<dbReference type="Gene3D" id="3.30.1330.60">
    <property type="entry name" value="OmpA-like domain"/>
    <property type="match status" value="1"/>
</dbReference>
<dbReference type="InterPro" id="IPR011990">
    <property type="entry name" value="TPR-like_helical_dom_sf"/>
</dbReference>
<keyword evidence="1" id="KW-0732">Signal</keyword>
<dbReference type="SUPFAM" id="SSF48452">
    <property type="entry name" value="TPR-like"/>
    <property type="match status" value="1"/>
</dbReference>
<name>A0A412Y721_BACFG</name>
<accession>A0A412Y721</accession>
<comment type="caution">
    <text evidence="3">The sequence shown here is derived from an EMBL/GenBank/DDBJ whole genome shotgun (WGS) entry which is preliminary data.</text>
</comment>
<dbReference type="SUPFAM" id="SSF103088">
    <property type="entry name" value="OmpA-like"/>
    <property type="match status" value="1"/>
</dbReference>
<sequence length="473" mass="53237">MRSIAKTILFAFAIVPVPVAALAASVSDQTKNIRAEQLQVKKYGNNVEVSFRMCMQALDVKSNRSFLLTPVLVKGDSVCALPPVMVAGRRQELVNRRNRYKGHLVKYSKDDKAVLNYAEKVEYKEWMRGASLMIASDFCGCRGALLDQDVMPVKDAVLYQPEPVLAFVAPAAEPLKVREELGKAFLDFPVNEMAIYPDYRGNEAELGKIQTIIDLVKNDTNAHITHISIHGYASPEGDFNNNKRLAQGRAEALKQYVLSQYGFSSNIIDVSSTPEDWQGLKQQVEASDIENREKVLEVIARDMEEDVKNYRLQLIDGGKTYEYLLKEVYPSLRRSEYVVHYTVRAFNVEEAKKQILVRPQLLSLKEMYAVSATYAPGSPEFNEVFDIAIRLFPHDRTANLNAALVAISEKNYPRAERYLERAGDSPETVHARGVLCLMTGRYDEAEALLKQAAHAGIKGAEENLKQLRLVREN</sequence>
<evidence type="ECO:0000313" key="3">
    <source>
        <dbReference type="EMBL" id="RGV53226.1"/>
    </source>
</evidence>
<dbReference type="Pfam" id="PF12984">
    <property type="entry name" value="DUF3868"/>
    <property type="match status" value="1"/>
</dbReference>
<dbReference type="RefSeq" id="WP_122142741.1">
    <property type="nucleotide sequence ID" value="NZ_JAFKPL010000026.1"/>
</dbReference>
<dbReference type="InterPro" id="IPR024480">
    <property type="entry name" value="DUF3868"/>
</dbReference>
<dbReference type="EMBL" id="QRZH01000009">
    <property type="protein sequence ID" value="RGV53226.1"/>
    <property type="molecule type" value="Genomic_DNA"/>
</dbReference>
<dbReference type="Proteomes" id="UP000286270">
    <property type="component" value="Unassembled WGS sequence"/>
</dbReference>